<dbReference type="EMBL" id="ALYF01000002">
    <property type="protein sequence ID" value="EJW22153.1"/>
    <property type="molecule type" value="Genomic_DNA"/>
</dbReference>
<accession>J9DJ82</accession>
<dbReference type="InterPro" id="IPR002048">
    <property type="entry name" value="EF_hand_dom"/>
</dbReference>
<dbReference type="Proteomes" id="UP000004836">
    <property type="component" value="Unassembled WGS sequence"/>
</dbReference>
<gene>
    <name evidence="4" type="ORF">IMCC14465_05470</name>
</gene>
<dbReference type="SUPFAM" id="SSF47473">
    <property type="entry name" value="EF-hand"/>
    <property type="match status" value="1"/>
</dbReference>
<dbReference type="InterPro" id="IPR018247">
    <property type="entry name" value="EF_Hand_1_Ca_BS"/>
</dbReference>
<dbReference type="Pfam" id="PF13202">
    <property type="entry name" value="EF-hand_5"/>
    <property type="match status" value="2"/>
</dbReference>
<feature type="domain" description="EF-hand" evidence="3">
    <location>
        <begin position="51"/>
        <end position="86"/>
    </location>
</feature>
<feature type="signal peptide" evidence="2">
    <location>
        <begin position="1"/>
        <end position="31"/>
    </location>
</feature>
<comment type="caution">
    <text evidence="4">The sequence shown here is derived from an EMBL/GenBank/DDBJ whole genome shotgun (WGS) entry which is preliminary data.</text>
</comment>
<evidence type="ECO:0000313" key="4">
    <source>
        <dbReference type="EMBL" id="EJW22153.1"/>
    </source>
</evidence>
<protein>
    <recommendedName>
        <fullName evidence="3">EF-hand domain-containing protein</fullName>
    </recommendedName>
</protein>
<dbReference type="GO" id="GO:0005509">
    <property type="term" value="F:calcium ion binding"/>
    <property type="evidence" value="ECO:0007669"/>
    <property type="project" value="InterPro"/>
</dbReference>
<reference evidence="4 5" key="1">
    <citation type="journal article" date="2012" name="J. Bacteriol.">
        <title>Genome Sequence of Strain IMCC14465, Isolated from the East Sea, Belonging to the PS1 Clade of Alphaproteobacteria.</title>
        <authorList>
            <person name="Yang S.J."/>
            <person name="Kang I."/>
            <person name="Cho J.C."/>
        </authorList>
    </citation>
    <scope>NUCLEOTIDE SEQUENCE [LARGE SCALE GENOMIC DNA]</scope>
    <source>
        <strain evidence="4 5">IMCC14465</strain>
    </source>
</reference>
<keyword evidence="2" id="KW-0732">Signal</keyword>
<feature type="region of interest" description="Disordered" evidence="1">
    <location>
        <begin position="90"/>
        <end position="112"/>
    </location>
</feature>
<evidence type="ECO:0000256" key="2">
    <source>
        <dbReference type="SAM" id="SignalP"/>
    </source>
</evidence>
<dbReference type="PROSITE" id="PS50222">
    <property type="entry name" value="EF_HAND_2"/>
    <property type="match status" value="1"/>
</dbReference>
<dbReference type="OrthoDB" id="113323at2"/>
<dbReference type="AlphaFoldDB" id="J9DJ82"/>
<proteinExistence type="predicted"/>
<sequence>MSFKFEIYTKRLITLIVMAVMLASVSNVAYAAPMRLKKMDINDDGKITKQEFTATIDKQFAKMDKNNDGVIEQKELRTFHAAKFEKMDRDDNGYLDKKDRRSKRLEGKKGHH</sequence>
<dbReference type="Gene3D" id="1.10.238.10">
    <property type="entry name" value="EF-hand"/>
    <property type="match status" value="1"/>
</dbReference>
<dbReference type="PROSITE" id="PS00018">
    <property type="entry name" value="EF_HAND_1"/>
    <property type="match status" value="1"/>
</dbReference>
<feature type="chain" id="PRO_5003822976" description="EF-hand domain-containing protein" evidence="2">
    <location>
        <begin position="32"/>
        <end position="112"/>
    </location>
</feature>
<evidence type="ECO:0000313" key="5">
    <source>
        <dbReference type="Proteomes" id="UP000004836"/>
    </source>
</evidence>
<name>J9DJ82_9PROT</name>
<evidence type="ECO:0000256" key="1">
    <source>
        <dbReference type="SAM" id="MobiDB-lite"/>
    </source>
</evidence>
<evidence type="ECO:0000259" key="3">
    <source>
        <dbReference type="PROSITE" id="PS50222"/>
    </source>
</evidence>
<dbReference type="InterPro" id="IPR011992">
    <property type="entry name" value="EF-hand-dom_pair"/>
</dbReference>
<organism evidence="4 5">
    <name type="scientific">alpha proteobacterium IMCC14465</name>
    <dbReference type="NCBI Taxonomy" id="1220535"/>
    <lineage>
        <taxon>Bacteria</taxon>
        <taxon>Pseudomonadati</taxon>
        <taxon>Pseudomonadota</taxon>
        <taxon>Alphaproteobacteria</taxon>
        <taxon>PS1 clade</taxon>
    </lineage>
</organism>
<dbReference type="STRING" id="1220535.IMCC14465_05470"/>
<keyword evidence="5" id="KW-1185">Reference proteome</keyword>